<dbReference type="AlphaFoldDB" id="A0A2B1DD40"/>
<dbReference type="Gene3D" id="2.30.40.10">
    <property type="entry name" value="Urease, subunit C, domain 1"/>
    <property type="match status" value="1"/>
</dbReference>
<sequence>MKIAIGIDIGGTKIMAGSILQVKEAVKNVVDWRIATSEKSLYMARTASAESSGIDGEYDKVTNGYDADFIALTPELDLTGKYLDGVCWLQAENLIGKEGGR</sequence>
<dbReference type="Proteomes" id="UP000221438">
    <property type="component" value="Unassembled WGS sequence"/>
</dbReference>
<gene>
    <name evidence="1" type="ORF">COA08_28330</name>
</gene>
<evidence type="ECO:0000313" key="2">
    <source>
        <dbReference type="Proteomes" id="UP000221438"/>
    </source>
</evidence>
<proteinExistence type="predicted"/>
<reference evidence="1 2" key="1">
    <citation type="submission" date="2017-09" db="EMBL/GenBank/DDBJ databases">
        <title>Large-scale bioinformatics analysis of Bacillus genomes uncovers conserved roles of natural products in bacterial physiology.</title>
        <authorList>
            <consortium name="Agbiome Team Llc"/>
            <person name="Bleich R.M."/>
            <person name="Grubbs K.J."/>
            <person name="Santa Maria K.C."/>
            <person name="Allen S.E."/>
            <person name="Farag S."/>
            <person name="Shank E.A."/>
            <person name="Bowers A."/>
        </authorList>
    </citation>
    <scope>NUCLEOTIDE SEQUENCE [LARGE SCALE GENOMIC DNA]</scope>
    <source>
        <strain evidence="1 2">AFS046104</strain>
    </source>
</reference>
<protein>
    <submittedName>
        <fullName evidence="1">Uncharacterized protein</fullName>
    </submittedName>
</protein>
<dbReference type="InterPro" id="IPR011059">
    <property type="entry name" value="Metal-dep_hydrolase_composite"/>
</dbReference>
<dbReference type="EMBL" id="NUJQ01000057">
    <property type="protein sequence ID" value="PGQ04942.1"/>
    <property type="molecule type" value="Genomic_DNA"/>
</dbReference>
<name>A0A2B1DD40_BACCE</name>
<accession>A0A2B1DD40</accession>
<dbReference type="Gene3D" id="3.20.20.140">
    <property type="entry name" value="Metal-dependent hydrolases"/>
    <property type="match status" value="1"/>
</dbReference>
<organism evidence="1 2">
    <name type="scientific">Bacillus cereus</name>
    <dbReference type="NCBI Taxonomy" id="1396"/>
    <lineage>
        <taxon>Bacteria</taxon>
        <taxon>Bacillati</taxon>
        <taxon>Bacillota</taxon>
        <taxon>Bacilli</taxon>
        <taxon>Bacillales</taxon>
        <taxon>Bacillaceae</taxon>
        <taxon>Bacillus</taxon>
        <taxon>Bacillus cereus group</taxon>
    </lineage>
</organism>
<comment type="caution">
    <text evidence="1">The sequence shown here is derived from an EMBL/GenBank/DDBJ whole genome shotgun (WGS) entry which is preliminary data.</text>
</comment>
<evidence type="ECO:0000313" key="1">
    <source>
        <dbReference type="EMBL" id="PGQ04942.1"/>
    </source>
</evidence>
<dbReference type="GO" id="GO:0016810">
    <property type="term" value="F:hydrolase activity, acting on carbon-nitrogen (but not peptide) bonds"/>
    <property type="evidence" value="ECO:0007669"/>
    <property type="project" value="InterPro"/>
</dbReference>